<feature type="binding site" evidence="17">
    <location>
        <begin position="123"/>
        <end position="124"/>
    </location>
    <ligand>
        <name>beta-D-galactose</name>
        <dbReference type="ChEBI" id="CHEBI:27667"/>
    </ligand>
</feature>
<dbReference type="NCBIfam" id="NF008277">
    <property type="entry name" value="PRK11055.1"/>
    <property type="match status" value="1"/>
</dbReference>
<dbReference type="EC" id="5.1.3.3" evidence="7 14"/>
<evidence type="ECO:0000256" key="7">
    <source>
        <dbReference type="ARBA" id="ARBA00013185"/>
    </source>
</evidence>
<dbReference type="Proteomes" id="UP000650081">
    <property type="component" value="Unassembled WGS sequence"/>
</dbReference>
<comment type="cofactor">
    <cofactor evidence="2">
        <name>Ca(2+)</name>
        <dbReference type="ChEBI" id="CHEBI:29108"/>
    </cofactor>
</comment>
<evidence type="ECO:0000256" key="12">
    <source>
        <dbReference type="ARBA" id="ARBA00023235"/>
    </source>
</evidence>
<evidence type="ECO:0000313" key="18">
    <source>
        <dbReference type="EMBL" id="MBC6993311.1"/>
    </source>
</evidence>
<evidence type="ECO:0000256" key="10">
    <source>
        <dbReference type="ARBA" id="ARBA00022553"/>
    </source>
</evidence>
<evidence type="ECO:0000256" key="3">
    <source>
        <dbReference type="ARBA" id="ARBA00004496"/>
    </source>
</evidence>
<dbReference type="PIRSF" id="PIRSF005096">
    <property type="entry name" value="GALM"/>
    <property type="match status" value="1"/>
</dbReference>
<accession>A0A923T778</accession>
<comment type="pathway">
    <text evidence="4 14">Carbohydrate metabolism; hexose metabolism.</text>
</comment>
<dbReference type="GO" id="GO:0004034">
    <property type="term" value="F:aldose 1-epimerase activity"/>
    <property type="evidence" value="ECO:0007669"/>
    <property type="project" value="UniProtKB-EC"/>
</dbReference>
<keyword evidence="9" id="KW-0963">Cytoplasm</keyword>
<dbReference type="InterPro" id="IPR008183">
    <property type="entry name" value="Aldose_1/G6P_1-epimerase"/>
</dbReference>
<evidence type="ECO:0000256" key="1">
    <source>
        <dbReference type="ARBA" id="ARBA00001614"/>
    </source>
</evidence>
<keyword evidence="19" id="KW-1185">Reference proteome</keyword>
<dbReference type="GO" id="GO:0033499">
    <property type="term" value="P:galactose catabolic process via UDP-galactose, Leloir pathway"/>
    <property type="evidence" value="ECO:0007669"/>
    <property type="project" value="TreeGrafter"/>
</dbReference>
<evidence type="ECO:0000256" key="17">
    <source>
        <dbReference type="PIRSR" id="PIRSR005096-3"/>
    </source>
</evidence>
<dbReference type="InterPro" id="IPR015443">
    <property type="entry name" value="Aldose_1-epimerase"/>
</dbReference>
<evidence type="ECO:0000256" key="15">
    <source>
        <dbReference type="PIRSR" id="PIRSR005096-1"/>
    </source>
</evidence>
<protein>
    <recommendedName>
        <fullName evidence="8 14">Aldose 1-epimerase</fullName>
        <ecNumber evidence="7 14">5.1.3.3</ecNumber>
    </recommendedName>
</protein>
<dbReference type="InterPro" id="IPR047215">
    <property type="entry name" value="Galactose_mutarotase-like"/>
</dbReference>
<evidence type="ECO:0000256" key="4">
    <source>
        <dbReference type="ARBA" id="ARBA00005028"/>
    </source>
</evidence>
<dbReference type="Gene3D" id="2.70.98.10">
    <property type="match status" value="1"/>
</dbReference>
<comment type="caution">
    <text evidence="18">The sequence shown here is derived from an EMBL/GenBank/DDBJ whole genome shotgun (WGS) entry which is preliminary data.</text>
</comment>
<dbReference type="AlphaFoldDB" id="A0A923T778"/>
<evidence type="ECO:0000256" key="11">
    <source>
        <dbReference type="ARBA" id="ARBA00022837"/>
    </source>
</evidence>
<dbReference type="PROSITE" id="PS00545">
    <property type="entry name" value="ALDOSE_1_EPIMERASE"/>
    <property type="match status" value="1"/>
</dbReference>
<evidence type="ECO:0000313" key="19">
    <source>
        <dbReference type="Proteomes" id="UP000650081"/>
    </source>
</evidence>
<dbReference type="CDD" id="cd09019">
    <property type="entry name" value="galactose_mutarotase_like"/>
    <property type="match status" value="1"/>
</dbReference>
<evidence type="ECO:0000256" key="6">
    <source>
        <dbReference type="ARBA" id="ARBA00011245"/>
    </source>
</evidence>
<sequence>MVAFSPSVIRFIYSAGIFLVCIFLSCGSGTEENTTADPAPEAPVFTVTEAPFGTTPDGPASLHTLRNGGGMEVQITNYGAIVTRISVPDSAGTFADVVLGFDSLPSYLGEHPYFGAVVGRYGNRIAAGKFSLNGTTYELPTNNGPNHLHGGDRGFDKRLWTVVSSGQDSTGASLVLEYVSPDGEQGYPGTLTARVTYTLTDDNGLSIRYAATTTAATPVNLTNHSYFNLDGSPDILGHELEMKASNFTPVDVTLIPTGTISPVANTPFDFTTAKAIGRDIGQDHEQITFGGGYDHNFVLDRSGTALELVATVYSPLSGRVLEVFTEEPGIQFYSGNFLDGTLTGKNGRQYQQRAGFCLETQHYPDSPNQPNFPSTILQPGENYSTHTVYRFSVR</sequence>
<dbReference type="GO" id="GO:0005737">
    <property type="term" value="C:cytoplasm"/>
    <property type="evidence" value="ECO:0007669"/>
    <property type="project" value="UniProtKB-SubCell"/>
</dbReference>
<evidence type="ECO:0000256" key="13">
    <source>
        <dbReference type="ARBA" id="ARBA00023277"/>
    </source>
</evidence>
<keyword evidence="11" id="KW-0106">Calcium</keyword>
<dbReference type="PANTHER" id="PTHR10091:SF0">
    <property type="entry name" value="GALACTOSE MUTAROTASE"/>
    <property type="match status" value="1"/>
</dbReference>
<comment type="similarity">
    <text evidence="5 14">Belongs to the aldose epimerase family.</text>
</comment>
<feature type="active site" description="Proton acceptor" evidence="15">
    <location>
        <position position="359"/>
    </location>
</feature>
<evidence type="ECO:0000256" key="8">
    <source>
        <dbReference type="ARBA" id="ARBA00014165"/>
    </source>
</evidence>
<dbReference type="FunFam" id="2.70.98.10:FF:000003">
    <property type="entry name" value="Aldose 1-epimerase"/>
    <property type="match status" value="1"/>
</dbReference>
<organism evidence="18 19">
    <name type="scientific">Neolewinella lacunae</name>
    <dbReference type="NCBI Taxonomy" id="1517758"/>
    <lineage>
        <taxon>Bacteria</taxon>
        <taxon>Pseudomonadati</taxon>
        <taxon>Bacteroidota</taxon>
        <taxon>Saprospiria</taxon>
        <taxon>Saprospirales</taxon>
        <taxon>Lewinellaceae</taxon>
        <taxon>Neolewinella</taxon>
    </lineage>
</organism>
<name>A0A923T778_9BACT</name>
<evidence type="ECO:0000256" key="9">
    <source>
        <dbReference type="ARBA" id="ARBA00022490"/>
    </source>
</evidence>
<comment type="catalytic activity">
    <reaction evidence="1 14">
        <text>alpha-D-glucose = beta-D-glucose</text>
        <dbReference type="Rhea" id="RHEA:10264"/>
        <dbReference type="ChEBI" id="CHEBI:15903"/>
        <dbReference type="ChEBI" id="CHEBI:17925"/>
        <dbReference type="EC" id="5.1.3.3"/>
    </reaction>
</comment>
<dbReference type="PANTHER" id="PTHR10091">
    <property type="entry name" value="ALDOSE-1-EPIMERASE"/>
    <property type="match status" value="1"/>
</dbReference>
<dbReference type="Pfam" id="PF01263">
    <property type="entry name" value="Aldose_epim"/>
    <property type="match status" value="1"/>
</dbReference>
<evidence type="ECO:0000256" key="2">
    <source>
        <dbReference type="ARBA" id="ARBA00001913"/>
    </source>
</evidence>
<evidence type="ECO:0000256" key="16">
    <source>
        <dbReference type="PIRSR" id="PIRSR005096-2"/>
    </source>
</evidence>
<dbReference type="InterPro" id="IPR018052">
    <property type="entry name" value="Ald1_epimerase_CS"/>
</dbReference>
<feature type="binding site" evidence="16">
    <location>
        <position position="294"/>
    </location>
    <ligand>
        <name>beta-D-galactose</name>
        <dbReference type="ChEBI" id="CHEBI:27667"/>
    </ligand>
</feature>
<keyword evidence="10" id="KW-0597">Phosphoprotein</keyword>
<keyword evidence="12 14" id="KW-0413">Isomerase</keyword>
<feature type="active site" description="Proton donor" evidence="15">
    <location>
        <position position="224"/>
    </location>
</feature>
<dbReference type="GO" id="GO:0006006">
    <property type="term" value="P:glucose metabolic process"/>
    <property type="evidence" value="ECO:0007669"/>
    <property type="project" value="TreeGrafter"/>
</dbReference>
<proteinExistence type="inferred from homology"/>
<comment type="subunit">
    <text evidence="6">Monomer.</text>
</comment>
<dbReference type="EMBL" id="JACSIT010000063">
    <property type="protein sequence ID" value="MBC6993311.1"/>
    <property type="molecule type" value="Genomic_DNA"/>
</dbReference>
<gene>
    <name evidence="18" type="ORF">H9S92_04000</name>
</gene>
<comment type="subcellular location">
    <subcellularLocation>
        <location evidence="3">Cytoplasm</location>
    </subcellularLocation>
</comment>
<dbReference type="InterPro" id="IPR011013">
    <property type="entry name" value="Gal_mutarotase_sf_dom"/>
</dbReference>
<evidence type="ECO:0000256" key="5">
    <source>
        <dbReference type="ARBA" id="ARBA00006206"/>
    </source>
</evidence>
<dbReference type="GO" id="GO:0030246">
    <property type="term" value="F:carbohydrate binding"/>
    <property type="evidence" value="ECO:0007669"/>
    <property type="project" value="InterPro"/>
</dbReference>
<dbReference type="InterPro" id="IPR014718">
    <property type="entry name" value="GH-type_carb-bd"/>
</dbReference>
<dbReference type="SUPFAM" id="SSF74650">
    <property type="entry name" value="Galactose mutarotase-like"/>
    <property type="match status" value="1"/>
</dbReference>
<evidence type="ECO:0000256" key="14">
    <source>
        <dbReference type="PIRNR" id="PIRNR005096"/>
    </source>
</evidence>
<feature type="binding site" evidence="17">
    <location>
        <begin position="224"/>
        <end position="226"/>
    </location>
    <ligand>
        <name>beta-D-galactose</name>
        <dbReference type="ChEBI" id="CHEBI:27667"/>
    </ligand>
</feature>
<reference evidence="18" key="1">
    <citation type="submission" date="2020-08" db="EMBL/GenBank/DDBJ databases">
        <title>Lewinella bacteria from marine environments.</title>
        <authorList>
            <person name="Zhong Y."/>
        </authorList>
    </citation>
    <scope>NUCLEOTIDE SEQUENCE</scope>
    <source>
        <strain evidence="18">KCTC 42187</strain>
    </source>
</reference>
<keyword evidence="13 14" id="KW-0119">Carbohydrate metabolism</keyword>
<dbReference type="RefSeq" id="WP_187465427.1">
    <property type="nucleotide sequence ID" value="NZ_JACSIT010000063.1"/>
</dbReference>